<keyword evidence="3" id="KW-0813">Transport</keyword>
<dbReference type="InterPro" id="IPR037185">
    <property type="entry name" value="EmrE-like"/>
</dbReference>
<dbReference type="SUPFAM" id="SSF103481">
    <property type="entry name" value="Multidrug resistance efflux transporter EmrE"/>
    <property type="match status" value="2"/>
</dbReference>
<dbReference type="EMBL" id="VJMJ01000154">
    <property type="protein sequence ID" value="KAF0730399.1"/>
    <property type="molecule type" value="Genomic_DNA"/>
</dbReference>
<feature type="transmembrane region" description="Helical" evidence="8">
    <location>
        <begin position="210"/>
        <end position="230"/>
    </location>
</feature>
<feature type="transmembrane region" description="Helical" evidence="8">
    <location>
        <begin position="124"/>
        <end position="144"/>
    </location>
</feature>
<evidence type="ECO:0000256" key="3">
    <source>
        <dbReference type="ARBA" id="ARBA00022448"/>
    </source>
</evidence>
<organism evidence="11 12">
    <name type="scientific">Aphanomyces euteiches</name>
    <dbReference type="NCBI Taxonomy" id="100861"/>
    <lineage>
        <taxon>Eukaryota</taxon>
        <taxon>Sar</taxon>
        <taxon>Stramenopiles</taxon>
        <taxon>Oomycota</taxon>
        <taxon>Saprolegniomycetes</taxon>
        <taxon>Saprolegniales</taxon>
        <taxon>Verrucalvaceae</taxon>
        <taxon>Aphanomyces</taxon>
    </lineage>
</organism>
<evidence type="ECO:0000256" key="2">
    <source>
        <dbReference type="ARBA" id="ARBA00007362"/>
    </source>
</evidence>
<feature type="transmembrane region" description="Helical" evidence="8">
    <location>
        <begin position="70"/>
        <end position="89"/>
    </location>
</feature>
<dbReference type="PANTHER" id="PTHR22911:SF137">
    <property type="entry name" value="SOLUTE CARRIER FAMILY 35 MEMBER G2-RELATED"/>
    <property type="match status" value="1"/>
</dbReference>
<feature type="transmembrane region" description="Helical" evidence="8">
    <location>
        <begin position="6"/>
        <end position="24"/>
    </location>
</feature>
<name>A0A6G0WSK0_9STRA</name>
<dbReference type="InterPro" id="IPR000620">
    <property type="entry name" value="EamA_dom"/>
</dbReference>
<evidence type="ECO:0000313" key="12">
    <source>
        <dbReference type="Proteomes" id="UP000481153"/>
    </source>
</evidence>
<evidence type="ECO:0000313" key="11">
    <source>
        <dbReference type="EMBL" id="KAF0730399.1"/>
    </source>
</evidence>
<sequence>MSANVGVLLACIAFVTYGLYPIYFKQLPDVPPLQMACHRVVWSFALLVPLFLWQVEWKTFRDAALKPKVLATYFVSGAAIGSMWYLFLWGVSKDYIIETSLGFFINPVLSVLLAVVVLKERLRVWQWVSIALAMVGVLVIAIAYGKFPWLAITLGVLLATYGFVKSTAPLNAVEGVTMELGFLFLPAVCILIVCEVQGSGAFGHISATQNAMLVLCGVVTVIPLLLFAHAAHLISFSLLGLLQYIGPIMTFVIGVVIYHESFATPKLIGFIIVWIGLLVYIIESFVFQRMAASAVDDADIQKTVSVPGTPSSDFEAVMDDVDNAV</sequence>
<dbReference type="AlphaFoldDB" id="A0A6G0WSK0"/>
<feature type="transmembrane region" description="Helical" evidence="8">
    <location>
        <begin position="236"/>
        <end position="258"/>
    </location>
</feature>
<dbReference type="Pfam" id="PF00892">
    <property type="entry name" value="EamA"/>
    <property type="match status" value="1"/>
</dbReference>
<dbReference type="VEuPathDB" id="FungiDB:AeMF1_014905"/>
<feature type="transmembrane region" description="Helical" evidence="8">
    <location>
        <begin position="149"/>
        <end position="168"/>
    </location>
</feature>
<evidence type="ECO:0000259" key="9">
    <source>
        <dbReference type="Pfam" id="PF00892"/>
    </source>
</evidence>
<feature type="transmembrane region" description="Helical" evidence="8">
    <location>
        <begin position="101"/>
        <end position="118"/>
    </location>
</feature>
<dbReference type="NCBIfam" id="TIGR00688">
    <property type="entry name" value="rarD"/>
    <property type="match status" value="1"/>
</dbReference>
<gene>
    <name evidence="10" type="ORF">Ae201684_012100</name>
    <name evidence="11" type="ORF">Ae201684_012101</name>
</gene>
<evidence type="ECO:0000256" key="4">
    <source>
        <dbReference type="ARBA" id="ARBA00022475"/>
    </source>
</evidence>
<keyword evidence="4" id="KW-1003">Cell membrane</keyword>
<comment type="subcellular location">
    <subcellularLocation>
        <location evidence="1">Cell membrane</location>
        <topology evidence="1">Multi-pass membrane protein</topology>
    </subcellularLocation>
</comment>
<protein>
    <recommendedName>
        <fullName evidence="9">EamA domain-containing protein</fullName>
    </recommendedName>
</protein>
<feature type="transmembrane region" description="Helical" evidence="8">
    <location>
        <begin position="36"/>
        <end position="55"/>
    </location>
</feature>
<reference evidence="11 12" key="1">
    <citation type="submission" date="2019-07" db="EMBL/GenBank/DDBJ databases">
        <title>Genomics analysis of Aphanomyces spp. identifies a new class of oomycete effector associated with host adaptation.</title>
        <authorList>
            <person name="Gaulin E."/>
        </authorList>
    </citation>
    <scope>NUCLEOTIDE SEQUENCE [LARGE SCALE GENOMIC DNA]</scope>
    <source>
        <strain evidence="11 12">ATCC 201684</strain>
    </source>
</reference>
<accession>A0A6G0WSK0</accession>
<dbReference type="GO" id="GO:0005886">
    <property type="term" value="C:plasma membrane"/>
    <property type="evidence" value="ECO:0007669"/>
    <property type="project" value="UniProtKB-SubCell"/>
</dbReference>
<comment type="similarity">
    <text evidence="2">Belongs to the EamA transporter family.</text>
</comment>
<dbReference type="EMBL" id="VJMJ01000154">
    <property type="protein sequence ID" value="KAF0730398.1"/>
    <property type="molecule type" value="Genomic_DNA"/>
</dbReference>
<keyword evidence="7 8" id="KW-0472">Membrane</keyword>
<comment type="caution">
    <text evidence="11">The sequence shown here is derived from an EMBL/GenBank/DDBJ whole genome shotgun (WGS) entry which is preliminary data.</text>
</comment>
<dbReference type="Proteomes" id="UP000481153">
    <property type="component" value="Unassembled WGS sequence"/>
</dbReference>
<keyword evidence="5 8" id="KW-0812">Transmembrane</keyword>
<evidence type="ECO:0000256" key="5">
    <source>
        <dbReference type="ARBA" id="ARBA00022692"/>
    </source>
</evidence>
<evidence type="ECO:0000256" key="7">
    <source>
        <dbReference type="ARBA" id="ARBA00023136"/>
    </source>
</evidence>
<dbReference type="InterPro" id="IPR004626">
    <property type="entry name" value="RarD"/>
</dbReference>
<keyword evidence="12" id="KW-1185">Reference proteome</keyword>
<evidence type="ECO:0000256" key="6">
    <source>
        <dbReference type="ARBA" id="ARBA00022989"/>
    </source>
</evidence>
<dbReference type="PANTHER" id="PTHR22911">
    <property type="entry name" value="ACYL-MALONYL CONDENSING ENZYME-RELATED"/>
    <property type="match status" value="1"/>
</dbReference>
<evidence type="ECO:0000256" key="8">
    <source>
        <dbReference type="SAM" id="Phobius"/>
    </source>
</evidence>
<feature type="transmembrane region" description="Helical" evidence="8">
    <location>
        <begin position="180"/>
        <end position="198"/>
    </location>
</feature>
<keyword evidence="6 8" id="KW-1133">Transmembrane helix</keyword>
<proteinExistence type="inferred from homology"/>
<feature type="domain" description="EamA" evidence="9">
    <location>
        <begin position="5"/>
        <end position="141"/>
    </location>
</feature>
<evidence type="ECO:0000256" key="1">
    <source>
        <dbReference type="ARBA" id="ARBA00004651"/>
    </source>
</evidence>
<feature type="transmembrane region" description="Helical" evidence="8">
    <location>
        <begin position="267"/>
        <end position="287"/>
    </location>
</feature>
<evidence type="ECO:0000313" key="10">
    <source>
        <dbReference type="EMBL" id="KAF0730398.1"/>
    </source>
</evidence>